<dbReference type="EMBL" id="CAUYUJ010007546">
    <property type="protein sequence ID" value="CAK0821122.1"/>
    <property type="molecule type" value="Genomic_DNA"/>
</dbReference>
<evidence type="ECO:0000313" key="2">
    <source>
        <dbReference type="Proteomes" id="UP001189429"/>
    </source>
</evidence>
<dbReference type="Proteomes" id="UP001189429">
    <property type="component" value="Unassembled WGS sequence"/>
</dbReference>
<protein>
    <submittedName>
        <fullName evidence="1">Uncharacterized protein</fullName>
    </submittedName>
</protein>
<organism evidence="1 2">
    <name type="scientific">Prorocentrum cordatum</name>
    <dbReference type="NCBI Taxonomy" id="2364126"/>
    <lineage>
        <taxon>Eukaryota</taxon>
        <taxon>Sar</taxon>
        <taxon>Alveolata</taxon>
        <taxon>Dinophyceae</taxon>
        <taxon>Prorocentrales</taxon>
        <taxon>Prorocentraceae</taxon>
        <taxon>Prorocentrum</taxon>
    </lineage>
</organism>
<gene>
    <name evidence="1" type="ORF">PCOR1329_LOCUS22533</name>
</gene>
<evidence type="ECO:0000313" key="1">
    <source>
        <dbReference type="EMBL" id="CAK0821122.1"/>
    </source>
</evidence>
<name>A0ABN9RQ25_9DINO</name>
<accession>A0ABN9RQ25</accession>
<reference evidence="1" key="1">
    <citation type="submission" date="2023-10" db="EMBL/GenBank/DDBJ databases">
        <authorList>
            <person name="Chen Y."/>
            <person name="Shah S."/>
            <person name="Dougan E. K."/>
            <person name="Thang M."/>
            <person name="Chan C."/>
        </authorList>
    </citation>
    <scope>NUCLEOTIDE SEQUENCE [LARGE SCALE GENOMIC DNA]</scope>
</reference>
<keyword evidence="2" id="KW-1185">Reference proteome</keyword>
<comment type="caution">
    <text evidence="1">The sequence shown here is derived from an EMBL/GenBank/DDBJ whole genome shotgun (WGS) entry which is preliminary data.</text>
</comment>
<sequence length="102" mass="11183">MRFECMAVLGRERFRSISLSFRGHCGIAQSAAVLSGSLLALLGSSALRNAVLQMVSCASSLALWRAVWSQAIPRPQPPSFARMPTRLDAERLARCGLDLRCY</sequence>
<proteinExistence type="predicted"/>